<keyword evidence="3" id="KW-0548">Nucleotidyltransferase</keyword>
<dbReference type="SUPFAM" id="SSF81891">
    <property type="entry name" value="Poly A polymerase C-terminal region-like"/>
    <property type="match status" value="1"/>
</dbReference>
<keyword evidence="2" id="KW-0819">tRNA processing</keyword>
<name>A0A6V7XGW9_MELEN</name>
<dbReference type="GO" id="GO:0005739">
    <property type="term" value="C:mitochondrion"/>
    <property type="evidence" value="ECO:0007669"/>
    <property type="project" value="TreeGrafter"/>
</dbReference>
<dbReference type="Proteomes" id="UP000580250">
    <property type="component" value="Unassembled WGS sequence"/>
</dbReference>
<sequence length="143" mass="16928">MVTLLQKINTELAALINYSHNSFFWNITFGQLQKLVHQNYLELIKYIGIVDSEIFKEINEWNLDKFPISGIDLMSLNIPKGPKMKKVLKYLFNVWIKNNLKLNREELLEHIKDNEVDNILAEIEEPTNKKKRRMPGPFSLEKR</sequence>
<protein>
    <submittedName>
        <fullName evidence="6">Uncharacterized protein</fullName>
    </submittedName>
</protein>
<proteinExistence type="predicted"/>
<evidence type="ECO:0000256" key="1">
    <source>
        <dbReference type="ARBA" id="ARBA00001946"/>
    </source>
</evidence>
<dbReference type="EMBL" id="CAJEWN010001568">
    <property type="protein sequence ID" value="CAD2198493.1"/>
    <property type="molecule type" value="Genomic_DNA"/>
</dbReference>
<dbReference type="GO" id="GO:0016779">
    <property type="term" value="F:nucleotidyltransferase activity"/>
    <property type="evidence" value="ECO:0007669"/>
    <property type="project" value="UniProtKB-KW"/>
</dbReference>
<keyword evidence="5" id="KW-0460">Magnesium</keyword>
<evidence type="ECO:0000256" key="5">
    <source>
        <dbReference type="ARBA" id="ARBA00022842"/>
    </source>
</evidence>
<reference evidence="6 7" key="1">
    <citation type="submission" date="2020-08" db="EMBL/GenBank/DDBJ databases">
        <authorList>
            <person name="Koutsovoulos G."/>
            <person name="Danchin GJ E."/>
        </authorList>
    </citation>
    <scope>NUCLEOTIDE SEQUENCE [LARGE SCALE GENOMIC DNA]</scope>
</reference>
<evidence type="ECO:0000313" key="6">
    <source>
        <dbReference type="EMBL" id="CAD2198493.1"/>
    </source>
</evidence>
<dbReference type="Gene3D" id="1.10.246.80">
    <property type="match status" value="1"/>
</dbReference>
<comment type="caution">
    <text evidence="6">The sequence shown here is derived from an EMBL/GenBank/DDBJ whole genome shotgun (WGS) entry which is preliminary data.</text>
</comment>
<comment type="cofactor">
    <cofactor evidence="1">
        <name>Mg(2+)</name>
        <dbReference type="ChEBI" id="CHEBI:18420"/>
    </cofactor>
</comment>
<organism evidence="6 7">
    <name type="scientific">Meloidogyne enterolobii</name>
    <name type="common">Root-knot nematode worm</name>
    <name type="synonym">Meloidogyne mayaguensis</name>
    <dbReference type="NCBI Taxonomy" id="390850"/>
    <lineage>
        <taxon>Eukaryota</taxon>
        <taxon>Metazoa</taxon>
        <taxon>Ecdysozoa</taxon>
        <taxon>Nematoda</taxon>
        <taxon>Chromadorea</taxon>
        <taxon>Rhabditida</taxon>
        <taxon>Tylenchina</taxon>
        <taxon>Tylenchomorpha</taxon>
        <taxon>Tylenchoidea</taxon>
        <taxon>Meloidogynidae</taxon>
        <taxon>Meloidogyninae</taxon>
        <taxon>Meloidogyne</taxon>
    </lineage>
</organism>
<dbReference type="GO" id="GO:0001680">
    <property type="term" value="P:tRNA 3'-terminal CCA addition"/>
    <property type="evidence" value="ECO:0007669"/>
    <property type="project" value="TreeGrafter"/>
</dbReference>
<dbReference type="GO" id="GO:1990180">
    <property type="term" value="P:mitochondrial tRNA 3'-end processing"/>
    <property type="evidence" value="ECO:0007669"/>
    <property type="project" value="TreeGrafter"/>
</dbReference>
<dbReference type="InterPro" id="IPR050264">
    <property type="entry name" value="Bact_CCA-adding_enz_type3_sf"/>
</dbReference>
<keyword evidence="3" id="KW-0808">Transferase</keyword>
<dbReference type="AlphaFoldDB" id="A0A6V7XGW9"/>
<evidence type="ECO:0000256" key="3">
    <source>
        <dbReference type="ARBA" id="ARBA00022695"/>
    </source>
</evidence>
<keyword evidence="4" id="KW-0479">Metal-binding</keyword>
<accession>A0A6V7XGW9</accession>
<dbReference type="PANTHER" id="PTHR46173:SF1">
    <property type="entry name" value="CCA TRNA NUCLEOTIDYLTRANSFERASE 1, MITOCHONDRIAL"/>
    <property type="match status" value="1"/>
</dbReference>
<dbReference type="PANTHER" id="PTHR46173">
    <property type="entry name" value="CCA TRNA NUCLEOTIDYLTRANSFERASE 1, MITOCHONDRIAL"/>
    <property type="match status" value="1"/>
</dbReference>
<evidence type="ECO:0000256" key="2">
    <source>
        <dbReference type="ARBA" id="ARBA00022694"/>
    </source>
</evidence>
<dbReference type="GO" id="GO:0046872">
    <property type="term" value="F:metal ion binding"/>
    <property type="evidence" value="ECO:0007669"/>
    <property type="project" value="UniProtKB-KW"/>
</dbReference>
<dbReference type="GO" id="GO:0000049">
    <property type="term" value="F:tRNA binding"/>
    <property type="evidence" value="ECO:0007669"/>
    <property type="project" value="TreeGrafter"/>
</dbReference>
<evidence type="ECO:0000256" key="4">
    <source>
        <dbReference type="ARBA" id="ARBA00022723"/>
    </source>
</evidence>
<gene>
    <name evidence="6" type="ORF">MENT_LOCUS51813</name>
</gene>
<evidence type="ECO:0000313" key="7">
    <source>
        <dbReference type="Proteomes" id="UP000580250"/>
    </source>
</evidence>